<evidence type="ECO:0000256" key="1">
    <source>
        <dbReference type="SAM" id="SignalP"/>
    </source>
</evidence>
<dbReference type="InterPro" id="IPR025582">
    <property type="entry name" value="YARHG_dom"/>
</dbReference>
<feature type="chain" id="PRO_5042611424" evidence="1">
    <location>
        <begin position="19"/>
        <end position="315"/>
    </location>
</feature>
<dbReference type="Gene3D" id="1.20.58.1690">
    <property type="match status" value="1"/>
</dbReference>
<dbReference type="AlphaFoldDB" id="A0AAJ6NC84"/>
<dbReference type="RefSeq" id="WP_306387299.1">
    <property type="nucleotide sequence ID" value="NZ_JASAYT010000003.1"/>
</dbReference>
<reference evidence="3" key="1">
    <citation type="journal article" date="2023" name="Front. Microbiol.">
        <title>Phylogeography and host specificity of Pasteurellaceae pathogenic to sea-farmed fish in the north-east Atlantic.</title>
        <authorList>
            <person name="Gulla S."/>
            <person name="Colquhoun D.J."/>
            <person name="Olsen A.B."/>
            <person name="Spilsberg B."/>
            <person name="Lagesen K."/>
            <person name="Aakesson C.P."/>
            <person name="Strom S."/>
            <person name="Manji F."/>
            <person name="Birkbeck T.H."/>
            <person name="Nilsen H.K."/>
        </authorList>
    </citation>
    <scope>NUCLEOTIDE SEQUENCE</scope>
    <source>
        <strain evidence="3">98B1</strain>
    </source>
</reference>
<evidence type="ECO:0000313" key="4">
    <source>
        <dbReference type="Proteomes" id="UP001231736"/>
    </source>
</evidence>
<dbReference type="EMBL" id="JASAYT010000003">
    <property type="protein sequence ID" value="MDP8174102.1"/>
    <property type="molecule type" value="Genomic_DNA"/>
</dbReference>
<dbReference type="Proteomes" id="UP001231736">
    <property type="component" value="Unassembled WGS sequence"/>
</dbReference>
<comment type="caution">
    <text evidence="3">The sequence shown here is derived from an EMBL/GenBank/DDBJ whole genome shotgun (WGS) entry which is preliminary data.</text>
</comment>
<dbReference type="SMART" id="SM01324">
    <property type="entry name" value="YARHG"/>
    <property type="match status" value="1"/>
</dbReference>
<evidence type="ECO:0000313" key="3">
    <source>
        <dbReference type="EMBL" id="MDP8174102.1"/>
    </source>
</evidence>
<organism evidence="3 4">
    <name type="scientific">Phocoenobacter skyensis</name>
    <dbReference type="NCBI Taxonomy" id="97481"/>
    <lineage>
        <taxon>Bacteria</taxon>
        <taxon>Pseudomonadati</taxon>
        <taxon>Pseudomonadota</taxon>
        <taxon>Gammaproteobacteria</taxon>
        <taxon>Pasteurellales</taxon>
        <taxon>Pasteurellaceae</taxon>
        <taxon>Phocoenobacter</taxon>
    </lineage>
</organism>
<feature type="domain" description="YARHG" evidence="2">
    <location>
        <begin position="120"/>
        <end position="207"/>
    </location>
</feature>
<name>A0AAJ6NC84_9PAST</name>
<protein>
    <submittedName>
        <fullName evidence="3">YARHG domain-containing protein</fullName>
    </submittedName>
</protein>
<sequence length="315" mass="36861">MKRSLLFLSLLSAFPSYAEQFPNNECALIVASRQTMDEVKDYINENISDRRYLRIYKASNGWNAISIGMLKPNEVEPVMTKWKESGKIPQDSFCANGVKLNEEIDLSGNIITDNSFAKVTKKDFYYIENNKLTKADLKDYSKGQLRLLRNYFFAKKGYAFKEGSDLDIFFKQFSWYSPKEILSTDIYDNQLKEQEKNNISLLWAVEKGEDLDKVHKSKDNQPKNQVEMEIAKVEKYCLTANRYIKNNLYSSNFNIPKFTQNDEKCRKGSRKLVLENDGIGILYRAKMERLIKLMEENNEYHDKLCSLPNYRCTKF</sequence>
<accession>A0AAJ6NC84</accession>
<evidence type="ECO:0000259" key="2">
    <source>
        <dbReference type="SMART" id="SM01324"/>
    </source>
</evidence>
<keyword evidence="1" id="KW-0732">Signal</keyword>
<dbReference type="Pfam" id="PF13308">
    <property type="entry name" value="YARHG"/>
    <property type="match status" value="1"/>
</dbReference>
<proteinExistence type="predicted"/>
<feature type="signal peptide" evidence="1">
    <location>
        <begin position="1"/>
        <end position="18"/>
    </location>
</feature>
<gene>
    <name evidence="3" type="ORF">QJU97_01340</name>
</gene>
<dbReference type="InterPro" id="IPR038434">
    <property type="entry name" value="YARHG_sf"/>
</dbReference>